<dbReference type="GO" id="GO:0034899">
    <property type="term" value="F:trimethylamine monooxygenase activity"/>
    <property type="evidence" value="ECO:0007669"/>
    <property type="project" value="UniProtKB-EC"/>
</dbReference>
<reference evidence="21" key="1">
    <citation type="submission" date="2018-11" db="EMBL/GenBank/DDBJ databases">
        <authorList>
            <person name="Alioto T."/>
            <person name="Alioto T."/>
        </authorList>
    </citation>
    <scope>NUCLEOTIDE SEQUENCE</scope>
</reference>
<dbReference type="AlphaFoldDB" id="A0A8B6E7W9"/>
<proteinExistence type="inferred from homology"/>
<evidence type="ECO:0000256" key="3">
    <source>
        <dbReference type="ARBA" id="ARBA00009183"/>
    </source>
</evidence>
<evidence type="ECO:0000256" key="16">
    <source>
        <dbReference type="ARBA" id="ARBA00048088"/>
    </source>
</evidence>
<keyword evidence="6 18" id="KW-0256">Endoplasmic reticulum</keyword>
<accession>A0A8B6E7W9</accession>
<evidence type="ECO:0000256" key="11">
    <source>
        <dbReference type="ARBA" id="ARBA00023033"/>
    </source>
</evidence>
<comment type="catalytic activity">
    <reaction evidence="17">
        <text>N,N-dimethylaniline + NADPH + O2 + H(+) = N,N-dimethylaniline N-oxide + NADP(+) + H2O</text>
        <dbReference type="Rhea" id="RHEA:24468"/>
        <dbReference type="ChEBI" id="CHEBI:15377"/>
        <dbReference type="ChEBI" id="CHEBI:15378"/>
        <dbReference type="ChEBI" id="CHEBI:15379"/>
        <dbReference type="ChEBI" id="CHEBI:16269"/>
        <dbReference type="ChEBI" id="CHEBI:17735"/>
        <dbReference type="ChEBI" id="CHEBI:57783"/>
        <dbReference type="ChEBI" id="CHEBI:58349"/>
        <dbReference type="EC" id="1.14.13.8"/>
    </reaction>
    <physiologicalReaction direction="left-to-right" evidence="17">
        <dbReference type="Rhea" id="RHEA:24469"/>
    </physiologicalReaction>
</comment>
<dbReference type="Pfam" id="PF00743">
    <property type="entry name" value="FMO-like"/>
    <property type="match status" value="1"/>
</dbReference>
<keyword evidence="4 18" id="KW-0285">Flavoprotein</keyword>
<comment type="function">
    <text evidence="13">Broad spectrum monooxygenase that catalyzes the oxygenation of a wide variety of nitrogen- and sulfur-containing compounds including xenobiotics. Catalyzes the S-oxygenation of hypotaurine to produce taurine, an organic osmolyte involved in cell volume regulation as well as a variety of cytoprotective and developmental processes. In vitro, catalyzes the N-oxygenation of trimethylamine (TMA) to produce trimethylamine N-oxide (TMAO) and could therefore participate to the detoxification of this compound that is generated by the action of gut microbiota from dietary precursors such as choline, choline containing compounds, betaine or L-carnitine.</text>
</comment>
<feature type="transmembrane region" description="Helical" evidence="20">
    <location>
        <begin position="502"/>
        <end position="526"/>
    </location>
</feature>
<sequence>MSSQDQVHRPDVIVIGAGISGLVTAKCLREAGLSVVVLERSGDIGGLWTFRENDYGVMRFTHINVSKYNYCFSDFPFPDDVPDYPHNVDMAKYIKSYTNHFKLNEIIKLYRKVVSIERQGEDWKVIVQEVEKDGITVKPDSQEVYLAKNVAIASGHHAKPTMAKFMGQDSFTGEIIHSVKYKDVLTNHLEDKRVLVVGIGNSAVDVAVNIAAIGREKPVYLSTRSGAWVVPNYIFGQPTDLYANRLFLTLPWKLATWIFETVIKVVSGDPKRWGLNPKMRALQTQPTVSPTLLHHIQRKNIVVVPNIQRIENKKVYFINGESAEFDTIILCTGYKIDLPFLSDEIKQTVLDENNNNLKLFKNVFNPDIGQSLAFIGFVQPASGGILTMSETQARWYAELIKGHVHLPNKSAMEDNMKAEEIATKNRYYHSARHTIQKDPITYNDEISSYFGAKPELFKHPTLAWRLILGSCGAFQYRLQGPNTWSGAKEAVKKVPVTEMMNYTGIGLLVLSGLVLYYIYSFICCVLY</sequence>
<keyword evidence="8 18" id="KW-0521">NADP</keyword>
<evidence type="ECO:0000256" key="5">
    <source>
        <dbReference type="ARBA" id="ARBA00022692"/>
    </source>
</evidence>
<comment type="catalytic activity">
    <reaction evidence="16">
        <text>trimethylamine + NADPH + O2 = trimethylamine N-oxide + NADP(+) + H2O</text>
        <dbReference type="Rhea" id="RHEA:31979"/>
        <dbReference type="ChEBI" id="CHEBI:15377"/>
        <dbReference type="ChEBI" id="CHEBI:15379"/>
        <dbReference type="ChEBI" id="CHEBI:15724"/>
        <dbReference type="ChEBI" id="CHEBI:57783"/>
        <dbReference type="ChEBI" id="CHEBI:58349"/>
        <dbReference type="ChEBI" id="CHEBI:58389"/>
        <dbReference type="EC" id="1.14.13.148"/>
    </reaction>
    <physiologicalReaction direction="left-to-right" evidence="16">
        <dbReference type="Rhea" id="RHEA:31980"/>
    </physiologicalReaction>
</comment>
<comment type="similarity">
    <text evidence="3 18 19">Belongs to the FMO family.</text>
</comment>
<keyword evidence="22" id="KW-1185">Reference proteome</keyword>
<evidence type="ECO:0000256" key="1">
    <source>
        <dbReference type="ARBA" id="ARBA00001974"/>
    </source>
</evidence>
<dbReference type="InterPro" id="IPR020946">
    <property type="entry name" value="Flavin_mOase-like"/>
</dbReference>
<dbReference type="EC" id="1.-.-.-" evidence="19"/>
<dbReference type="PRINTS" id="PR00370">
    <property type="entry name" value="FMOXYGENASE"/>
</dbReference>
<dbReference type="GO" id="GO:0004499">
    <property type="term" value="F:N,N-dimethylaniline monooxygenase activity"/>
    <property type="evidence" value="ECO:0007669"/>
    <property type="project" value="UniProtKB-UniRule"/>
</dbReference>
<evidence type="ECO:0000256" key="7">
    <source>
        <dbReference type="ARBA" id="ARBA00022827"/>
    </source>
</evidence>
<keyword evidence="7 18" id="KW-0274">FAD</keyword>
<dbReference type="GO" id="GO:0050661">
    <property type="term" value="F:NADP binding"/>
    <property type="evidence" value="ECO:0007669"/>
    <property type="project" value="InterPro"/>
</dbReference>
<evidence type="ECO:0000256" key="17">
    <source>
        <dbReference type="ARBA" id="ARBA00049443"/>
    </source>
</evidence>
<evidence type="ECO:0000256" key="2">
    <source>
        <dbReference type="ARBA" id="ARBA00004389"/>
    </source>
</evidence>
<keyword evidence="5 20" id="KW-0812">Transmembrane</keyword>
<gene>
    <name evidence="21" type="ORF">MGAL_10B040342</name>
</gene>
<evidence type="ECO:0000256" key="4">
    <source>
        <dbReference type="ARBA" id="ARBA00022630"/>
    </source>
</evidence>
<keyword evidence="12 18" id="KW-0472">Membrane</keyword>
<evidence type="ECO:0000256" key="19">
    <source>
        <dbReference type="RuleBase" id="RU361177"/>
    </source>
</evidence>
<evidence type="ECO:0000256" key="6">
    <source>
        <dbReference type="ARBA" id="ARBA00022824"/>
    </source>
</evidence>
<dbReference type="InterPro" id="IPR050346">
    <property type="entry name" value="FMO-like"/>
</dbReference>
<keyword evidence="10 18" id="KW-0560">Oxidoreductase</keyword>
<dbReference type="Proteomes" id="UP000596742">
    <property type="component" value="Unassembled WGS sequence"/>
</dbReference>
<evidence type="ECO:0000256" key="12">
    <source>
        <dbReference type="ARBA" id="ARBA00023136"/>
    </source>
</evidence>
<dbReference type="PIRSF" id="PIRSF000332">
    <property type="entry name" value="FMO"/>
    <property type="match status" value="1"/>
</dbReference>
<evidence type="ECO:0000313" key="21">
    <source>
        <dbReference type="EMBL" id="VDI29641.1"/>
    </source>
</evidence>
<evidence type="ECO:0000256" key="18">
    <source>
        <dbReference type="PIRNR" id="PIRNR000332"/>
    </source>
</evidence>
<evidence type="ECO:0000256" key="14">
    <source>
        <dbReference type="ARBA" id="ARBA00047338"/>
    </source>
</evidence>
<dbReference type="OrthoDB" id="7777654at2759"/>
<dbReference type="InterPro" id="IPR036188">
    <property type="entry name" value="FAD/NAD-bd_sf"/>
</dbReference>
<keyword evidence="11 18" id="KW-0503">Monooxygenase</keyword>
<keyword evidence="9 20" id="KW-1133">Transmembrane helix</keyword>
<name>A0A8B6E7W9_MYTGA</name>
<comment type="catalytic activity">
    <reaction evidence="14">
        <text>hypotaurine + NADH + O2 + H(+) = taurine + NAD(+) + H2O</text>
        <dbReference type="Rhea" id="RHEA:74111"/>
        <dbReference type="ChEBI" id="CHEBI:15377"/>
        <dbReference type="ChEBI" id="CHEBI:15378"/>
        <dbReference type="ChEBI" id="CHEBI:15379"/>
        <dbReference type="ChEBI" id="CHEBI:57540"/>
        <dbReference type="ChEBI" id="CHEBI:57853"/>
        <dbReference type="ChEBI" id="CHEBI:57945"/>
        <dbReference type="ChEBI" id="CHEBI:507393"/>
        <dbReference type="EC" id="1.14.13.8"/>
    </reaction>
    <physiologicalReaction direction="left-to-right" evidence="14">
        <dbReference type="Rhea" id="RHEA:74112"/>
    </physiologicalReaction>
</comment>
<dbReference type="Gene3D" id="3.50.50.60">
    <property type="entry name" value="FAD/NAD(P)-binding domain"/>
    <property type="match status" value="1"/>
</dbReference>
<dbReference type="SUPFAM" id="SSF51905">
    <property type="entry name" value="FAD/NAD(P)-binding domain"/>
    <property type="match status" value="2"/>
</dbReference>
<dbReference type="EMBL" id="UYJE01004605">
    <property type="protein sequence ID" value="VDI29641.1"/>
    <property type="molecule type" value="Genomic_DNA"/>
</dbReference>
<evidence type="ECO:0000256" key="20">
    <source>
        <dbReference type="SAM" id="Phobius"/>
    </source>
</evidence>
<protein>
    <recommendedName>
        <fullName evidence="19">Flavin-containing monooxygenase</fullName>
        <ecNumber evidence="19">1.-.-.-</ecNumber>
    </recommendedName>
</protein>
<evidence type="ECO:0000256" key="15">
    <source>
        <dbReference type="ARBA" id="ARBA00048041"/>
    </source>
</evidence>
<comment type="cofactor">
    <cofactor evidence="1 18 19">
        <name>FAD</name>
        <dbReference type="ChEBI" id="CHEBI:57692"/>
    </cofactor>
</comment>
<dbReference type="GO" id="GO:0005789">
    <property type="term" value="C:endoplasmic reticulum membrane"/>
    <property type="evidence" value="ECO:0007669"/>
    <property type="project" value="UniProtKB-SubCell"/>
</dbReference>
<evidence type="ECO:0000256" key="13">
    <source>
        <dbReference type="ARBA" id="ARBA00045957"/>
    </source>
</evidence>
<organism evidence="21 22">
    <name type="scientific">Mytilus galloprovincialis</name>
    <name type="common">Mediterranean mussel</name>
    <dbReference type="NCBI Taxonomy" id="29158"/>
    <lineage>
        <taxon>Eukaryota</taxon>
        <taxon>Metazoa</taxon>
        <taxon>Spiralia</taxon>
        <taxon>Lophotrochozoa</taxon>
        <taxon>Mollusca</taxon>
        <taxon>Bivalvia</taxon>
        <taxon>Autobranchia</taxon>
        <taxon>Pteriomorphia</taxon>
        <taxon>Mytilida</taxon>
        <taxon>Mytiloidea</taxon>
        <taxon>Mytilidae</taxon>
        <taxon>Mytilinae</taxon>
        <taxon>Mytilus</taxon>
    </lineage>
</organism>
<evidence type="ECO:0000256" key="10">
    <source>
        <dbReference type="ARBA" id="ARBA00023002"/>
    </source>
</evidence>
<comment type="catalytic activity">
    <reaction evidence="15">
        <text>hypotaurine + NADPH + O2 + H(+) = taurine + NADP(+) + H2O</text>
        <dbReference type="Rhea" id="RHEA:69819"/>
        <dbReference type="ChEBI" id="CHEBI:15377"/>
        <dbReference type="ChEBI" id="CHEBI:15378"/>
        <dbReference type="ChEBI" id="CHEBI:15379"/>
        <dbReference type="ChEBI" id="CHEBI:57783"/>
        <dbReference type="ChEBI" id="CHEBI:57853"/>
        <dbReference type="ChEBI" id="CHEBI:58349"/>
        <dbReference type="ChEBI" id="CHEBI:507393"/>
        <dbReference type="EC" id="1.14.13.8"/>
    </reaction>
    <physiologicalReaction direction="left-to-right" evidence="15">
        <dbReference type="Rhea" id="RHEA:69820"/>
    </physiologicalReaction>
</comment>
<comment type="caution">
    <text evidence="21">The sequence shown here is derived from an EMBL/GenBank/DDBJ whole genome shotgun (WGS) entry which is preliminary data.</text>
</comment>
<evidence type="ECO:0000256" key="8">
    <source>
        <dbReference type="ARBA" id="ARBA00022857"/>
    </source>
</evidence>
<dbReference type="InterPro" id="IPR000960">
    <property type="entry name" value="Flavin_mOase"/>
</dbReference>
<comment type="subcellular location">
    <subcellularLocation>
        <location evidence="2">Endoplasmic reticulum membrane</location>
        <topology evidence="2">Single-pass membrane protein</topology>
    </subcellularLocation>
</comment>
<evidence type="ECO:0000256" key="9">
    <source>
        <dbReference type="ARBA" id="ARBA00022989"/>
    </source>
</evidence>
<dbReference type="PANTHER" id="PTHR23023">
    <property type="entry name" value="DIMETHYLANILINE MONOOXYGENASE"/>
    <property type="match status" value="1"/>
</dbReference>
<dbReference type="GO" id="GO:0050660">
    <property type="term" value="F:flavin adenine dinucleotide binding"/>
    <property type="evidence" value="ECO:0007669"/>
    <property type="project" value="InterPro"/>
</dbReference>
<dbReference type="FunFam" id="3.50.50.60:FF:000159">
    <property type="entry name" value="Dimethylaniline monooxygenase [N-oxide-forming]"/>
    <property type="match status" value="1"/>
</dbReference>
<evidence type="ECO:0000313" key="22">
    <source>
        <dbReference type="Proteomes" id="UP000596742"/>
    </source>
</evidence>